<dbReference type="PANTHER" id="PTHR32154">
    <property type="entry name" value="PYRUVATE-FLAVODOXIN OXIDOREDUCTASE-RELATED"/>
    <property type="match status" value="1"/>
</dbReference>
<feature type="domain" description="Pyruvate flavodoxin/ferredoxin oxidoreductase pyrimidine binding" evidence="2">
    <location>
        <begin position="19"/>
        <end position="242"/>
    </location>
</feature>
<reference evidence="4 5" key="1">
    <citation type="journal article" date="2017" name="ISME J.">
        <title>Energy and carbon metabolisms in a deep terrestrial subsurface fluid microbial community.</title>
        <authorList>
            <person name="Momper L."/>
            <person name="Jungbluth S.P."/>
            <person name="Lee M.D."/>
            <person name="Amend J.P."/>
        </authorList>
    </citation>
    <scope>NUCLEOTIDE SEQUENCE [LARGE SCALE GENOMIC DNA]</scope>
    <source>
        <strain evidence="4">SURF_5</strain>
    </source>
</reference>
<gene>
    <name evidence="4" type="primary">porA</name>
    <name evidence="4" type="ORF">C4520_01900</name>
</gene>
<keyword evidence="1" id="KW-0560">Oxidoreductase</keyword>
<dbReference type="AlphaFoldDB" id="A0A3A4PCH4"/>
<organism evidence="4 5">
    <name type="scientific">Abyssobacteria bacterium (strain SURF_5)</name>
    <dbReference type="NCBI Taxonomy" id="2093360"/>
    <lineage>
        <taxon>Bacteria</taxon>
        <taxon>Pseudomonadati</taxon>
        <taxon>Candidatus Hydrogenedentota</taxon>
        <taxon>Candidatus Abyssobacteria</taxon>
    </lineage>
</organism>
<evidence type="ECO:0000259" key="2">
    <source>
        <dbReference type="Pfam" id="PF01855"/>
    </source>
</evidence>
<name>A0A3A4PCH4_ABYX5</name>
<dbReference type="InterPro" id="IPR050722">
    <property type="entry name" value="Pyruvate:ferred/Flavod_OxRd"/>
</dbReference>
<evidence type="ECO:0000313" key="4">
    <source>
        <dbReference type="EMBL" id="RJP25651.1"/>
    </source>
</evidence>
<dbReference type="InterPro" id="IPR033412">
    <property type="entry name" value="PFOR_II"/>
</dbReference>
<dbReference type="Gene3D" id="3.40.50.970">
    <property type="match status" value="1"/>
</dbReference>
<evidence type="ECO:0000313" key="5">
    <source>
        <dbReference type="Proteomes" id="UP000265882"/>
    </source>
</evidence>
<evidence type="ECO:0000259" key="3">
    <source>
        <dbReference type="Pfam" id="PF17147"/>
    </source>
</evidence>
<dbReference type="SUPFAM" id="SSF52922">
    <property type="entry name" value="TK C-terminal domain-like"/>
    <property type="match status" value="1"/>
</dbReference>
<dbReference type="Proteomes" id="UP000265882">
    <property type="component" value="Unassembled WGS sequence"/>
</dbReference>
<dbReference type="FunFam" id="3.40.50.920:FF:000010">
    <property type="entry name" value="Pyruvate ferredoxin oxidoreductase, alpha subunit"/>
    <property type="match status" value="1"/>
</dbReference>
<feature type="domain" description="Pyruvate:ferredoxin oxidoreductase core" evidence="3">
    <location>
        <begin position="265"/>
        <end position="364"/>
    </location>
</feature>
<accession>A0A3A4PCH4</accession>
<dbReference type="InterPro" id="IPR009014">
    <property type="entry name" value="Transketo_C/PFOR_II"/>
</dbReference>
<proteinExistence type="predicted"/>
<dbReference type="GO" id="GO:0019752">
    <property type="term" value="P:carboxylic acid metabolic process"/>
    <property type="evidence" value="ECO:0007669"/>
    <property type="project" value="UniProtKB-ARBA"/>
</dbReference>
<dbReference type="PANTHER" id="PTHR32154:SF0">
    <property type="entry name" value="PYRUVATE-FLAVODOXIN OXIDOREDUCTASE-RELATED"/>
    <property type="match status" value="1"/>
</dbReference>
<dbReference type="InterPro" id="IPR029061">
    <property type="entry name" value="THDP-binding"/>
</dbReference>
<dbReference type="EMBL" id="QZKU01000019">
    <property type="protein sequence ID" value="RJP25651.1"/>
    <property type="molecule type" value="Genomic_DNA"/>
</dbReference>
<keyword evidence="4" id="KW-0670">Pyruvate</keyword>
<dbReference type="GO" id="GO:0016903">
    <property type="term" value="F:oxidoreductase activity, acting on the aldehyde or oxo group of donors"/>
    <property type="evidence" value="ECO:0007669"/>
    <property type="project" value="UniProtKB-ARBA"/>
</dbReference>
<dbReference type="Gene3D" id="3.40.50.920">
    <property type="match status" value="1"/>
</dbReference>
<dbReference type="FunFam" id="3.40.50.970:FF:000012">
    <property type="entry name" value="Pyruvate:ferredoxin (Flavodoxin) oxidoreductase"/>
    <property type="match status" value="1"/>
</dbReference>
<comment type="caution">
    <text evidence="4">The sequence shown here is derived from an EMBL/GenBank/DDBJ whole genome shotgun (WGS) entry which is preliminary data.</text>
</comment>
<dbReference type="Pfam" id="PF01855">
    <property type="entry name" value="POR_N"/>
    <property type="match status" value="1"/>
</dbReference>
<dbReference type="SUPFAM" id="SSF52518">
    <property type="entry name" value="Thiamin diphosphate-binding fold (THDP-binding)"/>
    <property type="match status" value="1"/>
</dbReference>
<sequence>MAKETARIALTGNEAVAEALRQVNPDVAAVFPITPQTELMHRFAEFVNDGKVDTELIAVESEHSAMSATVGASASGVRAITATSANGLALMWEVLYIASGLRLPIVMPVVNRALSGPLNIHCDHSDSMGARDAGWIQIFSENTQEAYDNTLQAFRIAEHKDVMLPTMITLDGFIISHTTEVLEILDDEAARRFVGEFTPLFTLLDPNQPITMGALDLQDYYFEHKRQQVEGMYNAPRVIEQVGKEFLELTGREYSFFEKYRLDDAECAIIVMGSAAGTTKEVVDTLRERGTRAGMIKLRVFRPFPYEQLAQALSHLKSVAVLDRSISFGAQGGPLYLETKAAMYGKTIPICSYIYGLGGRDFMPAMAESAFNDLFEGKCDQQMKYLGLRE</sequence>
<dbReference type="Pfam" id="PF17147">
    <property type="entry name" value="PFOR_II"/>
    <property type="match status" value="1"/>
</dbReference>
<dbReference type="InterPro" id="IPR002880">
    <property type="entry name" value="Pyrv_Fd/Flavodoxin_OxRdtase_N"/>
</dbReference>
<dbReference type="GO" id="GO:0006979">
    <property type="term" value="P:response to oxidative stress"/>
    <property type="evidence" value="ECO:0007669"/>
    <property type="project" value="TreeGrafter"/>
</dbReference>
<evidence type="ECO:0000256" key="1">
    <source>
        <dbReference type="ARBA" id="ARBA00023002"/>
    </source>
</evidence>
<dbReference type="CDD" id="cd07034">
    <property type="entry name" value="TPP_PYR_PFOR_IOR-alpha_like"/>
    <property type="match status" value="1"/>
</dbReference>
<protein>
    <submittedName>
        <fullName evidence="4">Pyruvate ferredoxin oxidoreductase</fullName>
    </submittedName>
</protein>